<keyword evidence="3" id="KW-1185">Reference proteome</keyword>
<accession>A0A2Z4LP13</accession>
<dbReference type="EMBL" id="CP030104">
    <property type="protein sequence ID" value="AWX43489.1"/>
    <property type="molecule type" value="Genomic_DNA"/>
</dbReference>
<proteinExistence type="predicted"/>
<dbReference type="AlphaFoldDB" id="A0A2Z4LP13"/>
<name>A0A2Z4LP13_9FLAO</name>
<sequence length="102" mass="11778">MSALLRLTTYYLAFFFSKSILAISIGLTVFLCIAKIPFMAITFSKIIFLGLVFFLFKEEKLKQKLIFYKNFGVSKTLLLLLAIVFDTIISVIIYLIFLWIDS</sequence>
<keyword evidence="1" id="KW-1133">Transmembrane helix</keyword>
<evidence type="ECO:0000313" key="3">
    <source>
        <dbReference type="Proteomes" id="UP000248536"/>
    </source>
</evidence>
<keyword evidence="1" id="KW-0812">Transmembrane</keyword>
<dbReference type="Proteomes" id="UP000248536">
    <property type="component" value="Chromosome"/>
</dbReference>
<keyword evidence="1" id="KW-0472">Membrane</keyword>
<feature type="transmembrane region" description="Helical" evidence="1">
    <location>
        <begin position="77"/>
        <end position="100"/>
    </location>
</feature>
<feature type="transmembrane region" description="Helical" evidence="1">
    <location>
        <begin position="12"/>
        <end position="30"/>
    </location>
</feature>
<feature type="transmembrane region" description="Helical" evidence="1">
    <location>
        <begin position="36"/>
        <end position="56"/>
    </location>
</feature>
<reference evidence="2 3" key="1">
    <citation type="submission" date="2018-06" db="EMBL/GenBank/DDBJ databases">
        <title>Spongiibacterium sp. HME9304 Genome sequencing and assembly.</title>
        <authorList>
            <person name="Kang H."/>
            <person name="Kim H."/>
            <person name="Joh K."/>
        </authorList>
    </citation>
    <scope>NUCLEOTIDE SEQUENCE [LARGE SCALE GENOMIC DNA]</scope>
    <source>
        <strain evidence="2 3">HME9304</strain>
    </source>
</reference>
<organism evidence="2 3">
    <name type="scientific">Flagellimonas maritima</name>
    <dbReference type="NCBI Taxonomy" id="1383885"/>
    <lineage>
        <taxon>Bacteria</taxon>
        <taxon>Pseudomonadati</taxon>
        <taxon>Bacteroidota</taxon>
        <taxon>Flavobacteriia</taxon>
        <taxon>Flavobacteriales</taxon>
        <taxon>Flavobacteriaceae</taxon>
        <taxon>Flagellimonas</taxon>
    </lineage>
</organism>
<gene>
    <name evidence="2" type="ORF">HME9304_00477</name>
</gene>
<evidence type="ECO:0000313" key="2">
    <source>
        <dbReference type="EMBL" id="AWX43489.1"/>
    </source>
</evidence>
<protein>
    <submittedName>
        <fullName evidence="2">Uncharacterized protein</fullName>
    </submittedName>
</protein>
<dbReference type="KEGG" id="spon:HME9304_00477"/>
<evidence type="ECO:0000256" key="1">
    <source>
        <dbReference type="SAM" id="Phobius"/>
    </source>
</evidence>